<accession>A0A9K3JML9</accession>
<dbReference type="AlphaFoldDB" id="A0A9K3JML9"/>
<dbReference type="Gramene" id="mRNA:HanXRQr2_Chr02g0058141">
    <property type="protein sequence ID" value="mRNA:HanXRQr2_Chr02g0058141"/>
    <property type="gene ID" value="HanXRQr2_Chr02g0058141"/>
</dbReference>
<reference evidence="6" key="1">
    <citation type="journal article" date="2017" name="Nature">
        <title>The sunflower genome provides insights into oil metabolism, flowering and Asterid evolution.</title>
        <authorList>
            <person name="Badouin H."/>
            <person name="Gouzy J."/>
            <person name="Grassa C.J."/>
            <person name="Murat F."/>
            <person name="Staton S.E."/>
            <person name="Cottret L."/>
            <person name="Lelandais-Briere C."/>
            <person name="Owens G.L."/>
            <person name="Carrere S."/>
            <person name="Mayjonade B."/>
            <person name="Legrand L."/>
            <person name="Gill N."/>
            <person name="Kane N.C."/>
            <person name="Bowers J.E."/>
            <person name="Hubner S."/>
            <person name="Bellec A."/>
            <person name="Berard A."/>
            <person name="Berges H."/>
            <person name="Blanchet N."/>
            <person name="Boniface M.C."/>
            <person name="Brunel D."/>
            <person name="Catrice O."/>
            <person name="Chaidir N."/>
            <person name="Claudel C."/>
            <person name="Donnadieu C."/>
            <person name="Faraut T."/>
            <person name="Fievet G."/>
            <person name="Helmstetter N."/>
            <person name="King M."/>
            <person name="Knapp S.J."/>
            <person name="Lai Z."/>
            <person name="Le Paslier M.C."/>
            <person name="Lippi Y."/>
            <person name="Lorenzon L."/>
            <person name="Mandel J.R."/>
            <person name="Marage G."/>
            <person name="Marchand G."/>
            <person name="Marquand E."/>
            <person name="Bret-Mestries E."/>
            <person name="Morien E."/>
            <person name="Nambeesan S."/>
            <person name="Nguyen T."/>
            <person name="Pegot-Espagnet P."/>
            <person name="Pouilly N."/>
            <person name="Raftis F."/>
            <person name="Sallet E."/>
            <person name="Schiex T."/>
            <person name="Thomas J."/>
            <person name="Vandecasteele C."/>
            <person name="Vares D."/>
            <person name="Vear F."/>
            <person name="Vautrin S."/>
            <person name="Crespi M."/>
            <person name="Mangin B."/>
            <person name="Burke J.M."/>
            <person name="Salse J."/>
            <person name="Munos S."/>
            <person name="Vincourt P."/>
            <person name="Rieseberg L.H."/>
            <person name="Langlade N.B."/>
        </authorList>
    </citation>
    <scope>NUCLEOTIDE SEQUENCE</scope>
    <source>
        <tissue evidence="6">Leaves</tissue>
    </source>
</reference>
<feature type="domain" description="BRX" evidence="5">
    <location>
        <begin position="17"/>
        <end position="44"/>
    </location>
</feature>
<dbReference type="EMBL" id="MNCJ02000317">
    <property type="protein sequence ID" value="KAF5817876.1"/>
    <property type="molecule type" value="Genomic_DNA"/>
</dbReference>
<keyword evidence="3" id="KW-0539">Nucleus</keyword>
<proteinExistence type="inferred from homology"/>
<organism evidence="6 7">
    <name type="scientific">Helianthus annuus</name>
    <name type="common">Common sunflower</name>
    <dbReference type="NCBI Taxonomy" id="4232"/>
    <lineage>
        <taxon>Eukaryota</taxon>
        <taxon>Viridiplantae</taxon>
        <taxon>Streptophyta</taxon>
        <taxon>Embryophyta</taxon>
        <taxon>Tracheophyta</taxon>
        <taxon>Spermatophyta</taxon>
        <taxon>Magnoliopsida</taxon>
        <taxon>eudicotyledons</taxon>
        <taxon>Gunneridae</taxon>
        <taxon>Pentapetalae</taxon>
        <taxon>asterids</taxon>
        <taxon>campanulids</taxon>
        <taxon>Asterales</taxon>
        <taxon>Asteraceae</taxon>
        <taxon>Asteroideae</taxon>
        <taxon>Heliantheae alliance</taxon>
        <taxon>Heliantheae</taxon>
        <taxon>Helianthus</taxon>
    </lineage>
</organism>
<comment type="similarity">
    <text evidence="2">Belongs to the BRX family.</text>
</comment>
<dbReference type="PANTHER" id="PTHR46058">
    <property type="entry name" value="PROTEIN BREVIS RADIX-LIKE 1"/>
    <property type="match status" value="1"/>
</dbReference>
<reference evidence="6" key="2">
    <citation type="submission" date="2020-06" db="EMBL/GenBank/DDBJ databases">
        <title>Helianthus annuus Genome sequencing and assembly Release 2.</title>
        <authorList>
            <person name="Gouzy J."/>
            <person name="Langlade N."/>
            <person name="Munos S."/>
        </authorList>
    </citation>
    <scope>NUCLEOTIDE SEQUENCE</scope>
    <source>
        <tissue evidence="6">Leaves</tissue>
    </source>
</reference>
<dbReference type="InterPro" id="IPR044532">
    <property type="entry name" value="BRX-like"/>
</dbReference>
<evidence type="ECO:0000259" key="5">
    <source>
        <dbReference type="Pfam" id="PF08381"/>
    </source>
</evidence>
<name>A0A9K3JML9_HELAN</name>
<evidence type="ECO:0000313" key="7">
    <source>
        <dbReference type="Proteomes" id="UP000215914"/>
    </source>
</evidence>
<comment type="caution">
    <text evidence="6">The sequence shown here is derived from an EMBL/GenBank/DDBJ whole genome shotgun (WGS) entry which is preliminary data.</text>
</comment>
<sequence>MGACFMSKGFIYDLVVVFISRVTFNNLQAQKWWQVNYDKVKELYNVERLHKKACPLPTPPESEDEGGTKFKCNGDSPTTPGELSISKYW</sequence>
<dbReference type="PANTHER" id="PTHR46058:SF3">
    <property type="entry name" value="PROTEIN BREVIS RADIX-LIKE 4"/>
    <property type="match status" value="1"/>
</dbReference>
<gene>
    <name evidence="6" type="ORF">HanXRQr2_Chr02g0058141</name>
</gene>
<feature type="region of interest" description="Disordered" evidence="4">
    <location>
        <begin position="55"/>
        <end position="89"/>
    </location>
</feature>
<evidence type="ECO:0000313" key="6">
    <source>
        <dbReference type="EMBL" id="KAF5817876.1"/>
    </source>
</evidence>
<evidence type="ECO:0000256" key="3">
    <source>
        <dbReference type="ARBA" id="ARBA00023242"/>
    </source>
</evidence>
<comment type="subcellular location">
    <subcellularLocation>
        <location evidence="1">Nucleus</location>
    </subcellularLocation>
</comment>
<evidence type="ECO:0000256" key="4">
    <source>
        <dbReference type="SAM" id="MobiDB-lite"/>
    </source>
</evidence>
<dbReference type="GO" id="GO:0005634">
    <property type="term" value="C:nucleus"/>
    <property type="evidence" value="ECO:0007669"/>
    <property type="project" value="UniProtKB-SubCell"/>
</dbReference>
<dbReference type="InterPro" id="IPR013591">
    <property type="entry name" value="Brevis_radix_dom"/>
</dbReference>
<dbReference type="Pfam" id="PF08381">
    <property type="entry name" value="BRX"/>
    <property type="match status" value="1"/>
</dbReference>
<dbReference type="Proteomes" id="UP000215914">
    <property type="component" value="Unassembled WGS sequence"/>
</dbReference>
<evidence type="ECO:0000256" key="2">
    <source>
        <dbReference type="ARBA" id="ARBA00009057"/>
    </source>
</evidence>
<protein>
    <submittedName>
        <fullName evidence="6">Brevis radix (BRX) domain-containing protein</fullName>
    </submittedName>
</protein>
<keyword evidence="7" id="KW-1185">Reference proteome</keyword>
<evidence type="ECO:0000256" key="1">
    <source>
        <dbReference type="ARBA" id="ARBA00004123"/>
    </source>
</evidence>